<dbReference type="Proteomes" id="UP000598271">
    <property type="component" value="Unassembled WGS sequence"/>
</dbReference>
<feature type="transmembrane region" description="Helical" evidence="12">
    <location>
        <begin position="145"/>
        <end position="167"/>
    </location>
</feature>
<feature type="transmembrane region" description="Helical" evidence="12">
    <location>
        <begin position="402"/>
        <end position="424"/>
    </location>
</feature>
<keyword evidence="4" id="KW-1003">Cell membrane</keyword>
<comment type="subcellular location">
    <subcellularLocation>
        <location evidence="1">Cell membrane</location>
        <topology evidence="1">Multi-pass membrane protein</topology>
    </subcellularLocation>
</comment>
<keyword evidence="10" id="KW-0739">Sodium transport</keyword>
<keyword evidence="9 12" id="KW-0472">Membrane</keyword>
<dbReference type="CDD" id="cd11495">
    <property type="entry name" value="SLC5sbd_NIS-like_u3"/>
    <property type="match status" value="1"/>
</dbReference>
<evidence type="ECO:0000256" key="2">
    <source>
        <dbReference type="ARBA" id="ARBA00006434"/>
    </source>
</evidence>
<keyword evidence="5 12" id="KW-0812">Transmembrane</keyword>
<dbReference type="RefSeq" id="WP_189565867.1">
    <property type="nucleotide sequence ID" value="NZ_BMXF01000003.1"/>
</dbReference>
<evidence type="ECO:0000256" key="8">
    <source>
        <dbReference type="ARBA" id="ARBA00023065"/>
    </source>
</evidence>
<evidence type="ECO:0000256" key="5">
    <source>
        <dbReference type="ARBA" id="ARBA00022692"/>
    </source>
</evidence>
<comment type="similarity">
    <text evidence="2 11">Belongs to the sodium:solute symporter (SSF) (TC 2.A.21) family.</text>
</comment>
<evidence type="ECO:0000256" key="3">
    <source>
        <dbReference type="ARBA" id="ARBA00022448"/>
    </source>
</evidence>
<evidence type="ECO:0000256" key="10">
    <source>
        <dbReference type="ARBA" id="ARBA00023201"/>
    </source>
</evidence>
<dbReference type="PROSITE" id="PS50283">
    <property type="entry name" value="NA_SOLUT_SYMP_3"/>
    <property type="match status" value="1"/>
</dbReference>
<keyword evidence="14" id="KW-1185">Reference proteome</keyword>
<dbReference type="EMBL" id="BMXF01000003">
    <property type="protein sequence ID" value="GHB78310.1"/>
    <property type="molecule type" value="Genomic_DNA"/>
</dbReference>
<feature type="transmembrane region" description="Helical" evidence="12">
    <location>
        <begin position="374"/>
        <end position="396"/>
    </location>
</feature>
<evidence type="ECO:0000313" key="14">
    <source>
        <dbReference type="Proteomes" id="UP000598271"/>
    </source>
</evidence>
<dbReference type="GO" id="GO:0005886">
    <property type="term" value="C:plasma membrane"/>
    <property type="evidence" value="ECO:0007669"/>
    <property type="project" value="UniProtKB-SubCell"/>
</dbReference>
<proteinExistence type="inferred from homology"/>
<dbReference type="Pfam" id="PF00474">
    <property type="entry name" value="SSF"/>
    <property type="match status" value="1"/>
</dbReference>
<feature type="transmembrane region" description="Helical" evidence="12">
    <location>
        <begin position="179"/>
        <end position="197"/>
    </location>
</feature>
<dbReference type="InterPro" id="IPR001734">
    <property type="entry name" value="Na/solute_symporter"/>
</dbReference>
<sequence>MQTLDLIVFLIYMGGITLFGASFYSKDKSASTFTLGNSNFPTWVVTMSIFATFVSSISFLGLPGNAYQSNWNAFVFSLSIPVASLMAVQFFVPLYRKLNSPSAYVFLETKFGLWARVYVSACYLLTQLMRIGTILYLLALPVNALFGWDILTIIAITGFVVMGYSLLGGIQAVMWTDAIQGIVLIGGALVCLLYIVFSMPEGPGQIMTIALENDKFSLGSFGSSLTESTFWVVLIYGVFINLQNYGIDQNYVQRYMASRSDAEAKRSALWGGMLYVPVSMLFFLIGTALFSYYTAMPEALPAELRDIAKSDRVFPFFIVDVLPPGLTGLLIASIFAAGMSTISTSINSSSTVILVDYFQRFSKTELSEKTAMRVLYLTTFIISMLGIGIAFAMINVKSALDAWWKLASVFSGGMLGLFLLGAFVDKINRKGAIVGGVLGVLLILWMSLSPIFWTDGEMQEYASPFHAYLAIVFGTMVLFLTGFLISVIAPRKHLPEDTAAGS</sequence>
<dbReference type="GO" id="GO:0006814">
    <property type="term" value="P:sodium ion transport"/>
    <property type="evidence" value="ECO:0007669"/>
    <property type="project" value="UniProtKB-KW"/>
</dbReference>
<dbReference type="PANTHER" id="PTHR42985:SF32">
    <property type="entry name" value="SODIUM IODIDE SYMPORTER"/>
    <property type="match status" value="1"/>
</dbReference>
<evidence type="ECO:0000256" key="11">
    <source>
        <dbReference type="RuleBase" id="RU362091"/>
    </source>
</evidence>
<feature type="transmembrane region" description="Helical" evidence="12">
    <location>
        <begin position="74"/>
        <end position="96"/>
    </location>
</feature>
<feature type="transmembrane region" description="Helical" evidence="12">
    <location>
        <begin position="228"/>
        <end position="247"/>
    </location>
</feature>
<dbReference type="InterPro" id="IPR038377">
    <property type="entry name" value="Na/Glc_symporter_sf"/>
</dbReference>
<evidence type="ECO:0000313" key="13">
    <source>
        <dbReference type="EMBL" id="GHB78310.1"/>
    </source>
</evidence>
<feature type="transmembrane region" description="Helical" evidence="12">
    <location>
        <begin position="431"/>
        <end position="453"/>
    </location>
</feature>
<evidence type="ECO:0000256" key="9">
    <source>
        <dbReference type="ARBA" id="ARBA00023136"/>
    </source>
</evidence>
<evidence type="ECO:0000256" key="7">
    <source>
        <dbReference type="ARBA" id="ARBA00023053"/>
    </source>
</evidence>
<feature type="transmembrane region" description="Helical" evidence="12">
    <location>
        <begin position="465"/>
        <end position="489"/>
    </location>
</feature>
<gene>
    <name evidence="13" type="ORF">GCM10007390_35720</name>
</gene>
<keyword evidence="7" id="KW-0915">Sodium</keyword>
<feature type="transmembrane region" description="Helical" evidence="12">
    <location>
        <begin position="313"/>
        <end position="337"/>
    </location>
</feature>
<keyword evidence="3" id="KW-0813">Transport</keyword>
<dbReference type="InterPro" id="IPR051163">
    <property type="entry name" value="Sodium:Solute_Symporter_SSF"/>
</dbReference>
<dbReference type="AlphaFoldDB" id="A0A8J3GB07"/>
<protein>
    <submittedName>
        <fullName evidence="13">Sodium:solute symporter</fullName>
    </submittedName>
</protein>
<organism evidence="13 14">
    <name type="scientific">Persicitalea jodogahamensis</name>
    <dbReference type="NCBI Taxonomy" id="402147"/>
    <lineage>
        <taxon>Bacteria</taxon>
        <taxon>Pseudomonadati</taxon>
        <taxon>Bacteroidota</taxon>
        <taxon>Cytophagia</taxon>
        <taxon>Cytophagales</taxon>
        <taxon>Spirosomataceae</taxon>
        <taxon>Persicitalea</taxon>
    </lineage>
</organism>
<evidence type="ECO:0000256" key="1">
    <source>
        <dbReference type="ARBA" id="ARBA00004651"/>
    </source>
</evidence>
<feature type="transmembrane region" description="Helical" evidence="12">
    <location>
        <begin position="6"/>
        <end position="24"/>
    </location>
</feature>
<dbReference type="Gene3D" id="1.20.1730.10">
    <property type="entry name" value="Sodium/glucose cotransporter"/>
    <property type="match status" value="1"/>
</dbReference>
<dbReference type="GO" id="GO:0015293">
    <property type="term" value="F:symporter activity"/>
    <property type="evidence" value="ECO:0007669"/>
    <property type="project" value="TreeGrafter"/>
</dbReference>
<keyword evidence="6 12" id="KW-1133">Transmembrane helix</keyword>
<evidence type="ECO:0000256" key="12">
    <source>
        <dbReference type="SAM" id="Phobius"/>
    </source>
</evidence>
<comment type="caution">
    <text evidence="13">The sequence shown here is derived from an EMBL/GenBank/DDBJ whole genome shotgun (WGS) entry which is preliminary data.</text>
</comment>
<name>A0A8J3GB07_9BACT</name>
<dbReference type="PANTHER" id="PTHR42985">
    <property type="entry name" value="SODIUM-COUPLED MONOCARBOXYLATE TRANSPORTER"/>
    <property type="match status" value="1"/>
</dbReference>
<keyword evidence="8" id="KW-0406">Ion transport</keyword>
<dbReference type="NCBIfam" id="TIGR00813">
    <property type="entry name" value="sss"/>
    <property type="match status" value="1"/>
</dbReference>
<evidence type="ECO:0000256" key="6">
    <source>
        <dbReference type="ARBA" id="ARBA00022989"/>
    </source>
</evidence>
<reference evidence="13 14" key="1">
    <citation type="journal article" date="2014" name="Int. J. Syst. Evol. Microbiol.">
        <title>Complete genome sequence of Corynebacterium casei LMG S-19264T (=DSM 44701T), isolated from a smear-ripened cheese.</title>
        <authorList>
            <consortium name="US DOE Joint Genome Institute (JGI-PGF)"/>
            <person name="Walter F."/>
            <person name="Albersmeier A."/>
            <person name="Kalinowski J."/>
            <person name="Ruckert C."/>
        </authorList>
    </citation>
    <scope>NUCLEOTIDE SEQUENCE [LARGE SCALE GENOMIC DNA]</scope>
    <source>
        <strain evidence="13 14">KCTC 12866</strain>
    </source>
</reference>
<evidence type="ECO:0000256" key="4">
    <source>
        <dbReference type="ARBA" id="ARBA00022475"/>
    </source>
</evidence>
<feature type="transmembrane region" description="Helical" evidence="12">
    <location>
        <begin position="44"/>
        <end position="62"/>
    </location>
</feature>
<accession>A0A8J3GB07</accession>
<feature type="transmembrane region" description="Helical" evidence="12">
    <location>
        <begin position="268"/>
        <end position="293"/>
    </location>
</feature>